<gene>
    <name evidence="2" type="ORF">MNEG_9480</name>
</gene>
<dbReference type="EMBL" id="KK102171">
    <property type="protein sequence ID" value="KIY98478.1"/>
    <property type="molecule type" value="Genomic_DNA"/>
</dbReference>
<reference evidence="2 3" key="1">
    <citation type="journal article" date="2013" name="BMC Genomics">
        <title>Reconstruction of the lipid metabolism for the microalga Monoraphidium neglectum from its genome sequence reveals characteristics suitable for biofuel production.</title>
        <authorList>
            <person name="Bogen C."/>
            <person name="Al-Dilaimi A."/>
            <person name="Albersmeier A."/>
            <person name="Wichmann J."/>
            <person name="Grundmann M."/>
            <person name="Rupp O."/>
            <person name="Lauersen K.J."/>
            <person name="Blifernez-Klassen O."/>
            <person name="Kalinowski J."/>
            <person name="Goesmann A."/>
            <person name="Mussgnug J.H."/>
            <person name="Kruse O."/>
        </authorList>
    </citation>
    <scope>NUCLEOTIDE SEQUENCE [LARGE SCALE GENOMIC DNA]</scope>
    <source>
        <strain evidence="2 3">SAG 48.87</strain>
    </source>
</reference>
<dbReference type="PANTHER" id="PTHR22957:SF26">
    <property type="entry name" value="LD44506P"/>
    <property type="match status" value="1"/>
</dbReference>
<dbReference type="Pfam" id="PF00566">
    <property type="entry name" value="RabGAP-TBC"/>
    <property type="match status" value="1"/>
</dbReference>
<dbReference type="STRING" id="145388.A0A0D2KSE5"/>
<dbReference type="SUPFAM" id="SSF47923">
    <property type="entry name" value="Ypt/Rab-GAP domain of gyp1p"/>
    <property type="match status" value="1"/>
</dbReference>
<evidence type="ECO:0000313" key="3">
    <source>
        <dbReference type="Proteomes" id="UP000054498"/>
    </source>
</evidence>
<dbReference type="InterPro" id="IPR000195">
    <property type="entry name" value="Rab-GAP-TBC_dom"/>
</dbReference>
<keyword evidence="3" id="KW-1185">Reference proteome</keyword>
<dbReference type="KEGG" id="mng:MNEG_9480"/>
<protein>
    <submittedName>
        <fullName evidence="2">GTPase-activating protein gyp1</fullName>
    </submittedName>
</protein>
<dbReference type="InterPro" id="IPR035969">
    <property type="entry name" value="Rab-GAP_TBC_sf"/>
</dbReference>
<accession>A0A0D2KSE5</accession>
<dbReference type="PROSITE" id="PS50086">
    <property type="entry name" value="TBC_RABGAP"/>
    <property type="match status" value="1"/>
</dbReference>
<dbReference type="PANTHER" id="PTHR22957">
    <property type="entry name" value="TBC1 DOMAIN FAMILY MEMBER GTPASE-ACTIVATING PROTEIN"/>
    <property type="match status" value="1"/>
</dbReference>
<evidence type="ECO:0000313" key="2">
    <source>
        <dbReference type="EMBL" id="KIY98478.1"/>
    </source>
</evidence>
<organism evidence="2 3">
    <name type="scientific">Monoraphidium neglectum</name>
    <dbReference type="NCBI Taxonomy" id="145388"/>
    <lineage>
        <taxon>Eukaryota</taxon>
        <taxon>Viridiplantae</taxon>
        <taxon>Chlorophyta</taxon>
        <taxon>core chlorophytes</taxon>
        <taxon>Chlorophyceae</taxon>
        <taxon>CS clade</taxon>
        <taxon>Sphaeropleales</taxon>
        <taxon>Selenastraceae</taxon>
        <taxon>Monoraphidium</taxon>
    </lineage>
</organism>
<proteinExistence type="predicted"/>
<dbReference type="OrthoDB" id="26371at2759"/>
<evidence type="ECO:0000259" key="1">
    <source>
        <dbReference type="PROSITE" id="PS50086"/>
    </source>
</evidence>
<dbReference type="FunFam" id="1.10.472.80:FF:000001">
    <property type="entry name" value="TBC1 domain family member 22B"/>
    <property type="match status" value="1"/>
</dbReference>
<dbReference type="Proteomes" id="UP000054498">
    <property type="component" value="Unassembled WGS sequence"/>
</dbReference>
<dbReference type="Gene3D" id="1.10.472.80">
    <property type="entry name" value="Ypt/Rab-GAP domain of gyp1p, domain 3"/>
    <property type="match status" value="1"/>
</dbReference>
<feature type="domain" description="Rab-GAP TBC" evidence="1">
    <location>
        <begin position="1"/>
        <end position="91"/>
    </location>
</feature>
<dbReference type="GO" id="GO:0005096">
    <property type="term" value="F:GTPase activator activity"/>
    <property type="evidence" value="ECO:0007669"/>
    <property type="project" value="TreeGrafter"/>
</dbReference>
<dbReference type="RefSeq" id="XP_013897498.1">
    <property type="nucleotide sequence ID" value="XM_014042044.1"/>
</dbReference>
<dbReference type="GeneID" id="25742355"/>
<dbReference type="AlphaFoldDB" id="A0A0D2KSE5"/>
<sequence length="161" mass="18976">MLDVEADCYWCLCKLLECIQDHYTDAQPGIQRTVFRLKELVRKQHEPLVAHMEAEGVDFLQFAFRWVNCLLIREVSFDAALRLWDTYLAEGTKFPEFLVYVCAAFLARWERPLLTMEFQELMLFLQKLPTQDWGEAEMESILSSAFVLRNVWQHAQSHLQG</sequence>
<name>A0A0D2KSE5_9CHLO</name>